<evidence type="ECO:0000256" key="4">
    <source>
        <dbReference type="ARBA" id="ARBA00005259"/>
    </source>
</evidence>
<reference evidence="18" key="1">
    <citation type="journal article" date="2020" name="mSystems">
        <title>Genome- and Community-Level Interaction Insights into Carbon Utilization and Element Cycling Functions of Hydrothermarchaeota in Hydrothermal Sediment.</title>
        <authorList>
            <person name="Zhou Z."/>
            <person name="Liu Y."/>
            <person name="Xu W."/>
            <person name="Pan J."/>
            <person name="Luo Z.H."/>
            <person name="Li M."/>
        </authorList>
    </citation>
    <scope>NUCLEOTIDE SEQUENCE [LARGE SCALE GENOMIC DNA]</scope>
    <source>
        <strain evidence="18">SpSt-500</strain>
    </source>
</reference>
<sequence length="362" mass="40228">MNDETYIQLAIELAKRGRGFVNPNPLVGCVITKNNRIIGAGYHQKYGENHAEINAINSAVESLEGTTLYVNLEPCSHYGHTPPCVDKIIESKIKRVVIGTLDVNPLVSGNGVKKLKKAGIEVKVGVLEKECAELNKFFFKYITKKIPYVTLKIAQTLDGKIADKSNYSQWISSSESRKLVHSLRSNYDAVLIGSRTASIDNPLLTVRLTEGRNPWRVVVDSNLKLSTDLRLFKQNADGKTILVTSKESLSKKNKIKKLSALGVRIIFVKKNGNGKLNLKNLLKELAILEITSLLVEGGSEIFSSFVRQNLFDDIKVFISPKILGNGLSSFGLIKVNDLRKAYRLKIKNSEIVGEDLFLELTK</sequence>
<feature type="binding site" evidence="15">
    <location>
        <position position="168"/>
    </location>
    <ligand>
        <name>substrate</name>
    </ligand>
</feature>
<evidence type="ECO:0000256" key="3">
    <source>
        <dbReference type="ARBA" id="ARBA00004910"/>
    </source>
</evidence>
<dbReference type="FunFam" id="3.40.140.10:FF:000025">
    <property type="entry name" value="Riboflavin biosynthesis protein RibD"/>
    <property type="match status" value="1"/>
</dbReference>
<feature type="binding site" evidence="15">
    <location>
        <begin position="298"/>
        <end position="304"/>
    </location>
    <ligand>
        <name>NADP(+)</name>
        <dbReference type="ChEBI" id="CHEBI:58349"/>
    </ligand>
</feature>
<feature type="binding site" evidence="15">
    <location>
        <position position="196"/>
    </location>
    <ligand>
        <name>NADP(+)</name>
        <dbReference type="ChEBI" id="CHEBI:58349"/>
    </ligand>
</feature>
<feature type="binding site" evidence="16">
    <location>
        <position position="84"/>
    </location>
    <ligand>
        <name>Zn(2+)</name>
        <dbReference type="ChEBI" id="CHEBI:29105"/>
        <note>catalytic</note>
    </ligand>
</feature>
<feature type="binding site" evidence="15">
    <location>
        <position position="154"/>
    </location>
    <ligand>
        <name>NADP(+)</name>
        <dbReference type="ChEBI" id="CHEBI:58349"/>
    </ligand>
</feature>
<dbReference type="InterPro" id="IPR002125">
    <property type="entry name" value="CMP_dCMP_dom"/>
</dbReference>
<dbReference type="PROSITE" id="PS51747">
    <property type="entry name" value="CYT_DCMP_DEAMINASES_2"/>
    <property type="match status" value="1"/>
</dbReference>
<dbReference type="SUPFAM" id="SSF53927">
    <property type="entry name" value="Cytidine deaminase-like"/>
    <property type="match status" value="1"/>
</dbReference>
<feature type="binding site" evidence="15">
    <location>
        <position position="221"/>
    </location>
    <ligand>
        <name>NADP(+)</name>
        <dbReference type="ChEBI" id="CHEBI:58349"/>
    </ligand>
</feature>
<evidence type="ECO:0000256" key="13">
    <source>
        <dbReference type="PIRNR" id="PIRNR006769"/>
    </source>
</evidence>
<keyword evidence="9 13" id="KW-0862">Zinc</keyword>
<evidence type="ECO:0000256" key="7">
    <source>
        <dbReference type="ARBA" id="ARBA00022723"/>
    </source>
</evidence>
<dbReference type="InterPro" id="IPR004794">
    <property type="entry name" value="Eubact_RibD"/>
</dbReference>
<evidence type="ECO:0000256" key="16">
    <source>
        <dbReference type="PIRSR" id="PIRSR006769-3"/>
    </source>
</evidence>
<dbReference type="GO" id="GO:0009231">
    <property type="term" value="P:riboflavin biosynthetic process"/>
    <property type="evidence" value="ECO:0007669"/>
    <property type="project" value="UniProtKB-UniPathway"/>
</dbReference>
<dbReference type="Pfam" id="PF00383">
    <property type="entry name" value="dCMP_cyt_deam_1"/>
    <property type="match status" value="1"/>
</dbReference>
<dbReference type="GO" id="GO:0050661">
    <property type="term" value="F:NADP binding"/>
    <property type="evidence" value="ECO:0007669"/>
    <property type="project" value="InterPro"/>
</dbReference>
<feature type="binding site" evidence="15">
    <location>
        <position position="170"/>
    </location>
    <ligand>
        <name>NADP(+)</name>
        <dbReference type="ChEBI" id="CHEBI:58349"/>
    </ligand>
</feature>
<dbReference type="InterPro" id="IPR050765">
    <property type="entry name" value="Riboflavin_Biosynth_HTPR"/>
</dbReference>
<proteinExistence type="inferred from homology"/>
<keyword evidence="12" id="KW-0511">Multifunctional enzyme</keyword>
<keyword evidence="7 13" id="KW-0479">Metal-binding</keyword>
<dbReference type="Gene3D" id="3.40.430.10">
    <property type="entry name" value="Dihydrofolate Reductase, subunit A"/>
    <property type="match status" value="1"/>
</dbReference>
<dbReference type="InterPro" id="IPR016193">
    <property type="entry name" value="Cytidine_deaminase-like"/>
</dbReference>
<comment type="cofactor">
    <cofactor evidence="13 16">
        <name>Zn(2+)</name>
        <dbReference type="ChEBI" id="CHEBI:29105"/>
    </cofactor>
    <text evidence="13 16">Binds 1 zinc ion.</text>
</comment>
<dbReference type="GO" id="GO:0008835">
    <property type="term" value="F:diaminohydroxyphosphoribosylaminopyrimidine deaminase activity"/>
    <property type="evidence" value="ECO:0007669"/>
    <property type="project" value="UniProtKB-EC"/>
</dbReference>
<dbReference type="Gene3D" id="3.40.140.10">
    <property type="entry name" value="Cytidine Deaminase, domain 2"/>
    <property type="match status" value="1"/>
</dbReference>
<evidence type="ECO:0000256" key="12">
    <source>
        <dbReference type="ARBA" id="ARBA00023268"/>
    </source>
</evidence>
<feature type="binding site" evidence="15">
    <location>
        <position position="204"/>
    </location>
    <ligand>
        <name>substrate</name>
    </ligand>
</feature>
<feature type="binding site" evidence="15">
    <location>
        <position position="296"/>
    </location>
    <ligand>
        <name>substrate</name>
    </ligand>
</feature>
<dbReference type="InterPro" id="IPR016192">
    <property type="entry name" value="APOBEC/CMP_deaminase_Zn-bd"/>
</dbReference>
<dbReference type="EC" id="3.5.4.26" evidence="13"/>
<evidence type="ECO:0000256" key="10">
    <source>
        <dbReference type="ARBA" id="ARBA00022857"/>
    </source>
</evidence>
<dbReference type="GO" id="GO:0008270">
    <property type="term" value="F:zinc ion binding"/>
    <property type="evidence" value="ECO:0007669"/>
    <property type="project" value="InterPro"/>
</dbReference>
<feature type="active site" description="Proton donor" evidence="14">
    <location>
        <position position="52"/>
    </location>
</feature>
<keyword evidence="10 13" id="KW-0521">NADP</keyword>
<dbReference type="PANTHER" id="PTHR38011:SF7">
    <property type="entry name" value="2,5-DIAMINO-6-RIBOSYLAMINO-4(3H)-PYRIMIDINONE 5'-PHOSPHATE REDUCTASE"/>
    <property type="match status" value="1"/>
</dbReference>
<keyword evidence="6 13" id="KW-0686">Riboflavin biosynthesis</keyword>
<evidence type="ECO:0000256" key="6">
    <source>
        <dbReference type="ARBA" id="ARBA00022619"/>
    </source>
</evidence>
<dbReference type="NCBIfam" id="TIGR00227">
    <property type="entry name" value="ribD_Cterm"/>
    <property type="match status" value="1"/>
</dbReference>
<gene>
    <name evidence="18" type="primary">ribD</name>
    <name evidence="18" type="ORF">ENS56_05975</name>
</gene>
<dbReference type="PROSITE" id="PS00903">
    <property type="entry name" value="CYT_DCMP_DEAMINASES_1"/>
    <property type="match status" value="1"/>
</dbReference>
<comment type="catalytic activity">
    <reaction evidence="13">
        <text>2,5-diamino-6-hydroxy-4-(5-phosphoribosylamino)-pyrimidine + H2O + H(+) = 5-amino-6-(5-phospho-D-ribosylamino)uracil + NH4(+)</text>
        <dbReference type="Rhea" id="RHEA:21868"/>
        <dbReference type="ChEBI" id="CHEBI:15377"/>
        <dbReference type="ChEBI" id="CHEBI:15378"/>
        <dbReference type="ChEBI" id="CHEBI:28938"/>
        <dbReference type="ChEBI" id="CHEBI:58453"/>
        <dbReference type="ChEBI" id="CHEBI:58614"/>
        <dbReference type="EC" id="3.5.4.26"/>
    </reaction>
</comment>
<evidence type="ECO:0000256" key="15">
    <source>
        <dbReference type="PIRSR" id="PIRSR006769-2"/>
    </source>
</evidence>
<evidence type="ECO:0000256" key="5">
    <source>
        <dbReference type="ARBA" id="ARBA00007417"/>
    </source>
</evidence>
<evidence type="ECO:0000256" key="14">
    <source>
        <dbReference type="PIRSR" id="PIRSR006769-1"/>
    </source>
</evidence>
<keyword evidence="11 13" id="KW-0560">Oxidoreductase</keyword>
<feature type="binding site" evidence="15">
    <location>
        <position position="200"/>
    </location>
    <ligand>
        <name>NADP(+)</name>
        <dbReference type="ChEBI" id="CHEBI:58349"/>
    </ligand>
</feature>
<comment type="similarity">
    <text evidence="4 13">In the N-terminal section; belongs to the cytidine and deoxycytidylate deaminase family.</text>
</comment>
<evidence type="ECO:0000256" key="9">
    <source>
        <dbReference type="ARBA" id="ARBA00022833"/>
    </source>
</evidence>
<dbReference type="SUPFAM" id="SSF53597">
    <property type="entry name" value="Dihydrofolate reductase-like"/>
    <property type="match status" value="1"/>
</dbReference>
<dbReference type="CDD" id="cd01284">
    <property type="entry name" value="Riboflavin_deaminase-reductase"/>
    <property type="match status" value="1"/>
</dbReference>
<dbReference type="InterPro" id="IPR011549">
    <property type="entry name" value="RibD_C"/>
</dbReference>
<evidence type="ECO:0000256" key="2">
    <source>
        <dbReference type="ARBA" id="ARBA00004882"/>
    </source>
</evidence>
<dbReference type="Pfam" id="PF01872">
    <property type="entry name" value="RibD_C"/>
    <property type="match status" value="1"/>
</dbReference>
<evidence type="ECO:0000256" key="11">
    <source>
        <dbReference type="ARBA" id="ARBA00023002"/>
    </source>
</evidence>
<dbReference type="AlphaFoldDB" id="A0A832G6L6"/>
<comment type="caution">
    <text evidence="18">The sequence shown here is derived from an EMBL/GenBank/DDBJ whole genome shotgun (WGS) entry which is preliminary data.</text>
</comment>
<dbReference type="InterPro" id="IPR024072">
    <property type="entry name" value="DHFR-like_dom_sf"/>
</dbReference>
<accession>A0A832G6L6</accession>
<feature type="binding site" evidence="16">
    <location>
        <position position="50"/>
    </location>
    <ligand>
        <name>Zn(2+)</name>
        <dbReference type="ChEBI" id="CHEBI:29105"/>
        <note>catalytic</note>
    </ligand>
</feature>
<dbReference type="EC" id="1.1.1.193" evidence="13"/>
<dbReference type="UniPathway" id="UPA00275">
    <property type="reaction ID" value="UER00401"/>
</dbReference>
<dbReference type="NCBIfam" id="TIGR00326">
    <property type="entry name" value="eubact_ribD"/>
    <property type="match status" value="1"/>
</dbReference>
<protein>
    <recommendedName>
        <fullName evidence="13">Riboflavin biosynthesis protein RibD</fullName>
    </recommendedName>
    <domain>
        <recommendedName>
            <fullName evidence="13">Diaminohydroxyphosphoribosylaminopyrimidine deaminase</fullName>
            <shortName evidence="13">DRAP deaminase</shortName>
            <ecNumber evidence="13">3.5.4.26</ecNumber>
        </recommendedName>
        <alternativeName>
            <fullName evidence="13">Riboflavin-specific deaminase</fullName>
        </alternativeName>
    </domain>
    <domain>
        <recommendedName>
            <fullName evidence="13">5-amino-6-(5-phosphoribosylamino)uracil reductase</fullName>
            <ecNumber evidence="13">1.1.1.193</ecNumber>
        </recommendedName>
        <alternativeName>
            <fullName evidence="13">HTP reductase</fullName>
        </alternativeName>
    </domain>
</protein>
<evidence type="ECO:0000313" key="18">
    <source>
        <dbReference type="EMBL" id="HGT47561.1"/>
    </source>
</evidence>
<keyword evidence="8 13" id="KW-0378">Hydrolase</keyword>
<comment type="catalytic activity">
    <reaction evidence="13">
        <text>5-amino-6-(5-phospho-D-ribitylamino)uracil + NADP(+) = 5-amino-6-(5-phospho-D-ribosylamino)uracil + NADPH + H(+)</text>
        <dbReference type="Rhea" id="RHEA:17845"/>
        <dbReference type="ChEBI" id="CHEBI:15378"/>
        <dbReference type="ChEBI" id="CHEBI:57783"/>
        <dbReference type="ChEBI" id="CHEBI:58349"/>
        <dbReference type="ChEBI" id="CHEBI:58421"/>
        <dbReference type="ChEBI" id="CHEBI:58453"/>
        <dbReference type="EC" id="1.1.1.193"/>
    </reaction>
</comment>
<dbReference type="InterPro" id="IPR002734">
    <property type="entry name" value="RibDG_C"/>
</dbReference>
<evidence type="ECO:0000256" key="1">
    <source>
        <dbReference type="ARBA" id="ARBA00002151"/>
    </source>
</evidence>
<feature type="binding site" evidence="15">
    <location>
        <position position="184"/>
    </location>
    <ligand>
        <name>substrate</name>
    </ligand>
</feature>
<name>A0A832G6L6_9BACT</name>
<feature type="binding site" evidence="15">
    <location>
        <position position="207"/>
    </location>
    <ligand>
        <name>substrate</name>
    </ligand>
</feature>
<dbReference type="PANTHER" id="PTHR38011">
    <property type="entry name" value="DIHYDROFOLATE REDUCTASE FAMILY PROTEIN (AFU_ORTHOLOGUE AFUA_8G06820)"/>
    <property type="match status" value="1"/>
</dbReference>
<organism evidence="18">
    <name type="scientific">Ignavibacterium album</name>
    <dbReference type="NCBI Taxonomy" id="591197"/>
    <lineage>
        <taxon>Bacteria</taxon>
        <taxon>Pseudomonadati</taxon>
        <taxon>Ignavibacteriota</taxon>
        <taxon>Ignavibacteria</taxon>
        <taxon>Ignavibacteriales</taxon>
        <taxon>Ignavibacteriaceae</taxon>
        <taxon>Ignavibacterium</taxon>
    </lineage>
</organism>
<dbReference type="EMBL" id="DSVI01000007">
    <property type="protein sequence ID" value="HGT47561.1"/>
    <property type="molecule type" value="Genomic_DNA"/>
</dbReference>
<comment type="function">
    <text evidence="1 13">Converts 2,5-diamino-6-(ribosylamino)-4(3h)-pyrimidinone 5'-phosphate into 5-amino-6-(ribosylamino)-2,4(1h,3h)-pyrimidinedione 5'-phosphate.</text>
</comment>
<evidence type="ECO:0000259" key="17">
    <source>
        <dbReference type="PROSITE" id="PS51747"/>
    </source>
</evidence>
<dbReference type="GO" id="GO:0008703">
    <property type="term" value="F:5-amino-6-(5-phosphoribosylamino)uracil reductase activity"/>
    <property type="evidence" value="ECO:0007669"/>
    <property type="project" value="UniProtKB-EC"/>
</dbReference>
<evidence type="ECO:0000256" key="8">
    <source>
        <dbReference type="ARBA" id="ARBA00022801"/>
    </source>
</evidence>
<comment type="similarity">
    <text evidence="5 13">In the C-terminal section; belongs to the HTP reductase family.</text>
</comment>
<comment type="pathway">
    <text evidence="3 13">Cofactor biosynthesis; riboflavin biosynthesis; 5-amino-6-(D-ribitylamino)uracil from GTP: step 3/4.</text>
</comment>
<feature type="binding site" evidence="16">
    <location>
        <position position="75"/>
    </location>
    <ligand>
        <name>Zn(2+)</name>
        <dbReference type="ChEBI" id="CHEBI:29105"/>
        <note>catalytic</note>
    </ligand>
</feature>
<dbReference type="PIRSF" id="PIRSF006769">
    <property type="entry name" value="RibD"/>
    <property type="match status" value="1"/>
</dbReference>
<feature type="domain" description="CMP/dCMP-type deaminase" evidence="17">
    <location>
        <begin position="1"/>
        <end position="123"/>
    </location>
</feature>
<comment type="pathway">
    <text evidence="2 13">Cofactor biosynthesis; riboflavin biosynthesis; 5-amino-6-(D-ribitylamino)uracil from GTP: step 2/4.</text>
</comment>